<dbReference type="RefSeq" id="WP_246062240.1">
    <property type="nucleotide sequence ID" value="NZ_VFQC01000001.1"/>
</dbReference>
<evidence type="ECO:0000313" key="8">
    <source>
        <dbReference type="Proteomes" id="UP000317422"/>
    </source>
</evidence>
<evidence type="ECO:0000256" key="3">
    <source>
        <dbReference type="ARBA" id="ARBA00023082"/>
    </source>
</evidence>
<dbReference type="PANTHER" id="PTHR43133">
    <property type="entry name" value="RNA POLYMERASE ECF-TYPE SIGMA FACTO"/>
    <property type="match status" value="1"/>
</dbReference>
<evidence type="ECO:0000256" key="2">
    <source>
        <dbReference type="ARBA" id="ARBA00023015"/>
    </source>
</evidence>
<proteinExistence type="inferred from homology"/>
<dbReference type="InterPro" id="IPR036388">
    <property type="entry name" value="WH-like_DNA-bd_sf"/>
</dbReference>
<keyword evidence="4" id="KW-0238">DNA-binding</keyword>
<dbReference type="InterPro" id="IPR013324">
    <property type="entry name" value="RNA_pol_sigma_r3/r4-like"/>
</dbReference>
<evidence type="ECO:0000313" key="7">
    <source>
        <dbReference type="EMBL" id="TQN32268.1"/>
    </source>
</evidence>
<keyword evidence="8" id="KW-1185">Reference proteome</keyword>
<dbReference type="Proteomes" id="UP000317422">
    <property type="component" value="Unassembled WGS sequence"/>
</dbReference>
<evidence type="ECO:0000259" key="6">
    <source>
        <dbReference type="Pfam" id="PF04542"/>
    </source>
</evidence>
<evidence type="ECO:0000256" key="4">
    <source>
        <dbReference type="ARBA" id="ARBA00023125"/>
    </source>
</evidence>
<dbReference type="SUPFAM" id="SSF88946">
    <property type="entry name" value="Sigma2 domain of RNA polymerase sigma factors"/>
    <property type="match status" value="1"/>
</dbReference>
<sequence>MRVRDQPDGDVPTGELVKRALEGGDPAAWESLIGRYVRRVRAVVRSYGLSTHDAQDAEQTVWFRLSDHLARIRSPDRIGAWLASTAHDECRKQLRLSRRVTPADPAQLDAVDHHSPETLHLDAETARRVHGAITQLGEPDRTVAALDLHAPRSPASDVAEFTGLPQREVPTVRRRARRRLRRILTSNDQRKGSGYVR</sequence>
<evidence type="ECO:0000256" key="5">
    <source>
        <dbReference type="ARBA" id="ARBA00023163"/>
    </source>
</evidence>
<dbReference type="Gene3D" id="1.10.10.10">
    <property type="entry name" value="Winged helix-like DNA-binding domain superfamily/Winged helix DNA-binding domain"/>
    <property type="match status" value="1"/>
</dbReference>
<keyword evidence="5" id="KW-0804">Transcription</keyword>
<feature type="domain" description="RNA polymerase sigma-70 region 2" evidence="6">
    <location>
        <begin position="32"/>
        <end position="99"/>
    </location>
</feature>
<comment type="caution">
    <text evidence="7">The sequence shown here is derived from an EMBL/GenBank/DDBJ whole genome shotgun (WGS) entry which is preliminary data.</text>
</comment>
<dbReference type="InterPro" id="IPR013325">
    <property type="entry name" value="RNA_pol_sigma_r2"/>
</dbReference>
<dbReference type="GO" id="GO:0006352">
    <property type="term" value="P:DNA-templated transcription initiation"/>
    <property type="evidence" value="ECO:0007669"/>
    <property type="project" value="InterPro"/>
</dbReference>
<dbReference type="SUPFAM" id="SSF88659">
    <property type="entry name" value="Sigma3 and sigma4 domains of RNA polymerase sigma factors"/>
    <property type="match status" value="1"/>
</dbReference>
<dbReference type="EMBL" id="VFQC01000001">
    <property type="protein sequence ID" value="TQN32268.1"/>
    <property type="molecule type" value="Genomic_DNA"/>
</dbReference>
<dbReference type="PANTHER" id="PTHR43133:SF8">
    <property type="entry name" value="RNA POLYMERASE SIGMA FACTOR HI_1459-RELATED"/>
    <property type="match status" value="1"/>
</dbReference>
<accession>A0A543NKB1</accession>
<dbReference type="InterPro" id="IPR014284">
    <property type="entry name" value="RNA_pol_sigma-70_dom"/>
</dbReference>
<evidence type="ECO:0000256" key="1">
    <source>
        <dbReference type="ARBA" id="ARBA00010641"/>
    </source>
</evidence>
<gene>
    <name evidence="7" type="ORF">FHX37_2218</name>
</gene>
<dbReference type="InterPro" id="IPR039425">
    <property type="entry name" value="RNA_pol_sigma-70-like"/>
</dbReference>
<name>A0A543NKB1_9ACTN</name>
<organism evidence="7 8">
    <name type="scientific">Haloactinospora alba</name>
    <dbReference type="NCBI Taxonomy" id="405555"/>
    <lineage>
        <taxon>Bacteria</taxon>
        <taxon>Bacillati</taxon>
        <taxon>Actinomycetota</taxon>
        <taxon>Actinomycetes</taxon>
        <taxon>Streptosporangiales</taxon>
        <taxon>Nocardiopsidaceae</taxon>
        <taxon>Haloactinospora</taxon>
    </lineage>
</organism>
<comment type="similarity">
    <text evidence="1">Belongs to the sigma-70 factor family. ECF subfamily.</text>
</comment>
<keyword evidence="3" id="KW-0731">Sigma factor</keyword>
<dbReference type="Pfam" id="PF04542">
    <property type="entry name" value="Sigma70_r2"/>
    <property type="match status" value="1"/>
</dbReference>
<dbReference type="GO" id="GO:0016987">
    <property type="term" value="F:sigma factor activity"/>
    <property type="evidence" value="ECO:0007669"/>
    <property type="project" value="UniProtKB-KW"/>
</dbReference>
<protein>
    <submittedName>
        <fullName evidence="7">RNA polymerase sigma factor (Sigma-70 family)</fullName>
    </submittedName>
</protein>
<dbReference type="Gene3D" id="1.10.1740.10">
    <property type="match status" value="1"/>
</dbReference>
<dbReference type="NCBIfam" id="TIGR02937">
    <property type="entry name" value="sigma70-ECF"/>
    <property type="match status" value="1"/>
</dbReference>
<keyword evidence="2" id="KW-0805">Transcription regulation</keyword>
<dbReference type="AlphaFoldDB" id="A0A543NKB1"/>
<dbReference type="GO" id="GO:0003677">
    <property type="term" value="F:DNA binding"/>
    <property type="evidence" value="ECO:0007669"/>
    <property type="project" value="UniProtKB-KW"/>
</dbReference>
<dbReference type="InterPro" id="IPR007627">
    <property type="entry name" value="RNA_pol_sigma70_r2"/>
</dbReference>
<reference evidence="7 8" key="1">
    <citation type="submission" date="2019-06" db="EMBL/GenBank/DDBJ databases">
        <title>Sequencing the genomes of 1000 actinobacteria strains.</title>
        <authorList>
            <person name="Klenk H.-P."/>
        </authorList>
    </citation>
    <scope>NUCLEOTIDE SEQUENCE [LARGE SCALE GENOMIC DNA]</scope>
    <source>
        <strain evidence="7 8">DSM 45015</strain>
    </source>
</reference>